<feature type="region of interest" description="Disordered" evidence="7">
    <location>
        <begin position="1452"/>
        <end position="1518"/>
    </location>
</feature>
<comment type="catalytic activity">
    <reaction evidence="1">
        <text>ATP + protein L-histidine = ADP + protein N-phospho-L-histidine.</text>
        <dbReference type="EC" id="2.7.13.3"/>
    </reaction>
</comment>
<keyword evidence="11" id="KW-1185">Reference proteome</keyword>
<feature type="region of interest" description="Disordered" evidence="7">
    <location>
        <begin position="394"/>
        <end position="416"/>
    </location>
</feature>
<dbReference type="InterPro" id="IPR003594">
    <property type="entry name" value="HATPase_dom"/>
</dbReference>
<gene>
    <name evidence="10" type="ORF">K457DRAFT_813592</name>
</gene>
<evidence type="ECO:0000259" key="8">
    <source>
        <dbReference type="PROSITE" id="PS50109"/>
    </source>
</evidence>
<evidence type="ECO:0000256" key="5">
    <source>
        <dbReference type="ARBA" id="ARBA00022777"/>
    </source>
</evidence>
<name>A0A197K9G7_9FUNG</name>
<evidence type="ECO:0000256" key="2">
    <source>
        <dbReference type="ARBA" id="ARBA00012438"/>
    </source>
</evidence>
<dbReference type="Gene3D" id="3.30.450.40">
    <property type="match status" value="1"/>
</dbReference>
<feature type="region of interest" description="Disordered" evidence="7">
    <location>
        <begin position="1"/>
        <end position="128"/>
    </location>
</feature>
<dbReference type="Pfam" id="PF00512">
    <property type="entry name" value="HisKA"/>
    <property type="match status" value="1"/>
</dbReference>
<feature type="compositionally biased region" description="Basic residues" evidence="7">
    <location>
        <begin position="1493"/>
        <end position="1502"/>
    </location>
</feature>
<sequence length="1726" mass="187877">MSDQQKGCFKLDSISISSPADDGSTNRMGQDSSVGQPRMGDTRSRRISSSVSSTSSTSTTPSIPSAQVQPSIGLAESLTNLAKPKREKSPSSSDKRTSNKSYQKAKNHATRQRQPSTQQGPTSDSDYESWDDFLKAYSQGHFPDDAQIRPRHLGPDLPPFPPYARALTQSQPPPFLAAPLPPNEERRLRALYSFQILETGTDLNFDRIAQLVGTVLGVSGCMICLVDKDNVAIKANYRAANMECRREVSLSGHAILRAPDDPLVILDATKDWRFNGLPAVRGGPLVRFYAGAALATPDGNNIGSLCVIDPEPRATFAEKERLLLVDFAAVVMREMTLWNDQVSLCTRTRMMRDITCWVHACLDMTDGVSMPTPTPSPEPEFVRRRSFDVSQARFTPSPDRARTPGSISTVTGSPEGHVQIPYPLSDAAIFPTPSGSPTFPSKELKANGRATQLQCINGSAQENSPTGDRLRDKAFPSACNMIQATLGADAVYLVQAGPNRSFLPQSGSEVSWNLWSSKTPTNGAVGTVGGAESLMDHPGLALECLASSSPQLIDKPVRNARRQGTAWVCAEAGCRPHRIRDFQQEMADPVWERDLPVISEAMCYVRQLKSAPERQPEQCPLYTFSPESEENNWFESTRSSSRSSARLGSSVCPGLLCHTFQGTLPEFEAGSSSPYISCVIMPIRCASSADYTRVKDDEPWAYFVVLSSSPTKQFLPHERIYLKNFGSCLVTEVTKRRIEAADKAKGIFIKNISHELRTPLHIILGILELLQANTEETLTEQQLTMLGSAEASGKGLIDTINNIIDLADLDPNNQTDVERGRKQLSDLFANVSEIDIRELCEEVAGSMAKRCVDKNLVINTSWSPAPLASLSSSISSMPSSHSAAASASASAAGAMARALSNQALPQAHLASVGDSVRDHSTTDSKAGLTGCNMWPDGHTSSLELLVAMDEPEETPEEDTHWKFMLNLPMVKRILTQLLENAIKFTKTGFVEISAMSPPLSMFPLKPPQPDARPVLFTVRDTGKGISQEYVHSHLFERFSQEDPLEAGTGLGLALVKLLVESLGGWLEVWSEGVEGKGCVVRVLIWATPSEKSEGVRSLRDEVGPWRGKACRFFVGGSAVGSDRLWTIMGKRMMGEDFGLTVERGQEQDVGAEEMLKGLKDGSPCDLLVVNDDLGRLEAYLNHWRDQHQRDSTVQDGQETALIPMPTPLLMLTTVSKEKKARAMVDAYLRTWKESATPLDKPIRVVILSKPTGPLKLMHFLRDCFSDSTCKVKCVNSTTSNKSGLDQGPQTLAGTTTLCEQGRANIGPCKVIRSSSSPRTMTLSMMGGGIGNNAQDNISGLFCPAESVIKSSFKFPPRSVTPGLTVGGHLAVGIGYFDRPYSPGGLRLPRKNEEDNHDVEDREEKDGLTAMTKPDGQKQEPGLGSFLVDHRRPLLIPTMFAKRRSSHIAGDLLGESLQTPPQPTPPQPHPDQQAQKREHGHGHSQGRGQEKPVVKQKTRRSIRKFMGSGHLNGPSRCGDGKIGTGASLAIGMDSPSLSSSTAAMSGQQALVKDSVTATATPVNNPSNSTCSNDASFPWSNLRILIVEDNITNRMILRTFFKKNGVVTVVEAENGQIGLHRFEEELVRQGPGGRAAFDFVLMDLQMPVMDGNMATKRIREAEGKWIKALEGKYCPSTIFALTGLAGEEDKRLAFECGVDGYLTKPVSLKGLANLLTTCRPPPPPLCSP</sequence>
<feature type="compositionally biased region" description="Polar residues" evidence="7">
    <location>
        <begin position="112"/>
        <end position="124"/>
    </location>
</feature>
<dbReference type="EMBL" id="KV442018">
    <property type="protein sequence ID" value="OAQ34135.1"/>
    <property type="molecule type" value="Genomic_DNA"/>
</dbReference>
<dbReference type="Pfam" id="PF01590">
    <property type="entry name" value="GAF"/>
    <property type="match status" value="1"/>
</dbReference>
<dbReference type="SUPFAM" id="SSF55874">
    <property type="entry name" value="ATPase domain of HSP90 chaperone/DNA topoisomerase II/histidine kinase"/>
    <property type="match status" value="1"/>
</dbReference>
<keyword evidence="3 6" id="KW-0597">Phosphoprotein</keyword>
<feature type="domain" description="Response regulatory" evidence="9">
    <location>
        <begin position="1581"/>
        <end position="1717"/>
    </location>
</feature>
<dbReference type="PANTHER" id="PTHR43047">
    <property type="entry name" value="TWO-COMPONENT HISTIDINE PROTEIN KINASE"/>
    <property type="match status" value="1"/>
</dbReference>
<feature type="compositionally biased region" description="Pro residues" evidence="7">
    <location>
        <begin position="1459"/>
        <end position="1468"/>
    </location>
</feature>
<feature type="compositionally biased region" description="Low complexity" evidence="7">
    <location>
        <begin position="47"/>
        <end position="65"/>
    </location>
</feature>
<dbReference type="InterPro" id="IPR003661">
    <property type="entry name" value="HisK_dim/P_dom"/>
</dbReference>
<evidence type="ECO:0000256" key="4">
    <source>
        <dbReference type="ARBA" id="ARBA00022679"/>
    </source>
</evidence>
<dbReference type="InterPro" id="IPR005467">
    <property type="entry name" value="His_kinase_dom"/>
</dbReference>
<dbReference type="InterPro" id="IPR036890">
    <property type="entry name" value="HATPase_C_sf"/>
</dbReference>
<dbReference type="InterPro" id="IPR001789">
    <property type="entry name" value="Sig_transdc_resp-reg_receiver"/>
</dbReference>
<dbReference type="EC" id="2.7.13.3" evidence="2"/>
<dbReference type="STRING" id="1314771.A0A197K9G7"/>
<dbReference type="InterPro" id="IPR011006">
    <property type="entry name" value="CheY-like_superfamily"/>
</dbReference>
<dbReference type="GO" id="GO:0009927">
    <property type="term" value="F:histidine phosphotransfer kinase activity"/>
    <property type="evidence" value="ECO:0007669"/>
    <property type="project" value="TreeGrafter"/>
</dbReference>
<reference evidence="10 11" key="1">
    <citation type="submission" date="2016-05" db="EMBL/GenBank/DDBJ databases">
        <title>Genome sequencing reveals origins of a unique bacterial endosymbiosis in the earliest lineages of terrestrial Fungi.</title>
        <authorList>
            <consortium name="DOE Joint Genome Institute"/>
            <person name="Uehling J."/>
            <person name="Gryganskyi A."/>
            <person name="Hameed K."/>
            <person name="Tschaplinski T."/>
            <person name="Misztal P."/>
            <person name="Wu S."/>
            <person name="Desiro A."/>
            <person name="Vande Pol N."/>
            <person name="Du Z.-Y."/>
            <person name="Zienkiewicz A."/>
            <person name="Zienkiewicz K."/>
            <person name="Morin E."/>
            <person name="Tisserant E."/>
            <person name="Splivallo R."/>
            <person name="Hainaut M."/>
            <person name="Henrissat B."/>
            <person name="Ohm R."/>
            <person name="Kuo A."/>
            <person name="Yan J."/>
            <person name="Lipzen A."/>
            <person name="Nolan M."/>
            <person name="Labutti K."/>
            <person name="Barry K."/>
            <person name="Goldstein A."/>
            <person name="Labbe J."/>
            <person name="Schadt C."/>
            <person name="Tuskan G."/>
            <person name="Grigoriev I."/>
            <person name="Martin F."/>
            <person name="Vilgalys R."/>
            <person name="Bonito G."/>
        </authorList>
    </citation>
    <scope>NUCLEOTIDE SEQUENCE [LARGE SCALE GENOMIC DNA]</scope>
    <source>
        <strain evidence="10 11">AG-77</strain>
    </source>
</reference>
<dbReference type="InterPro" id="IPR036097">
    <property type="entry name" value="HisK_dim/P_sf"/>
</dbReference>
<dbReference type="OrthoDB" id="21225at2759"/>
<dbReference type="PROSITE" id="PS50110">
    <property type="entry name" value="RESPONSE_REGULATORY"/>
    <property type="match status" value="1"/>
</dbReference>
<organism evidence="10 11">
    <name type="scientific">Linnemannia elongata AG-77</name>
    <dbReference type="NCBI Taxonomy" id="1314771"/>
    <lineage>
        <taxon>Eukaryota</taxon>
        <taxon>Fungi</taxon>
        <taxon>Fungi incertae sedis</taxon>
        <taxon>Mucoromycota</taxon>
        <taxon>Mortierellomycotina</taxon>
        <taxon>Mortierellomycetes</taxon>
        <taxon>Mortierellales</taxon>
        <taxon>Mortierellaceae</taxon>
        <taxon>Linnemannia</taxon>
    </lineage>
</organism>
<evidence type="ECO:0000259" key="9">
    <source>
        <dbReference type="PROSITE" id="PS50110"/>
    </source>
</evidence>
<dbReference type="InterPro" id="IPR004358">
    <property type="entry name" value="Sig_transdc_His_kin-like_C"/>
</dbReference>
<evidence type="ECO:0000313" key="10">
    <source>
        <dbReference type="EMBL" id="OAQ34135.1"/>
    </source>
</evidence>
<dbReference type="SUPFAM" id="SSF55781">
    <property type="entry name" value="GAF domain-like"/>
    <property type="match status" value="1"/>
</dbReference>
<evidence type="ECO:0000256" key="6">
    <source>
        <dbReference type="PROSITE-ProRule" id="PRU00169"/>
    </source>
</evidence>
<dbReference type="Pfam" id="PF00072">
    <property type="entry name" value="Response_reg"/>
    <property type="match status" value="1"/>
</dbReference>
<dbReference type="Gene3D" id="1.10.287.130">
    <property type="match status" value="1"/>
</dbReference>
<feature type="modified residue" description="4-aspartylphosphate" evidence="6">
    <location>
        <position position="1641"/>
    </location>
</feature>
<dbReference type="CDD" id="cd17546">
    <property type="entry name" value="REC_hyHK_CKI1_RcsC-like"/>
    <property type="match status" value="1"/>
</dbReference>
<dbReference type="PRINTS" id="PR00344">
    <property type="entry name" value="BCTRLSENSOR"/>
</dbReference>
<dbReference type="PANTHER" id="PTHR43047:SF72">
    <property type="entry name" value="OSMOSENSING HISTIDINE PROTEIN KINASE SLN1"/>
    <property type="match status" value="1"/>
</dbReference>
<dbReference type="Pfam" id="PF02518">
    <property type="entry name" value="HATPase_c"/>
    <property type="match status" value="1"/>
</dbReference>
<dbReference type="GO" id="GO:0000155">
    <property type="term" value="F:phosphorelay sensor kinase activity"/>
    <property type="evidence" value="ECO:0007669"/>
    <property type="project" value="InterPro"/>
</dbReference>
<evidence type="ECO:0000256" key="3">
    <source>
        <dbReference type="ARBA" id="ARBA00022553"/>
    </source>
</evidence>
<keyword evidence="5" id="KW-0418">Kinase</keyword>
<evidence type="ECO:0000313" key="11">
    <source>
        <dbReference type="Proteomes" id="UP000078512"/>
    </source>
</evidence>
<accession>A0A197K9G7</accession>
<keyword evidence="4" id="KW-0808">Transferase</keyword>
<evidence type="ECO:0000256" key="1">
    <source>
        <dbReference type="ARBA" id="ARBA00000085"/>
    </source>
</evidence>
<dbReference type="Proteomes" id="UP000078512">
    <property type="component" value="Unassembled WGS sequence"/>
</dbReference>
<dbReference type="SUPFAM" id="SSF52172">
    <property type="entry name" value="CheY-like"/>
    <property type="match status" value="1"/>
</dbReference>
<feature type="domain" description="Histidine kinase" evidence="8">
    <location>
        <begin position="751"/>
        <end position="1088"/>
    </location>
</feature>
<feature type="region of interest" description="Disordered" evidence="7">
    <location>
        <begin position="910"/>
        <end position="932"/>
    </location>
</feature>
<feature type="compositionally biased region" description="Polar residues" evidence="7">
    <location>
        <begin position="14"/>
        <end position="35"/>
    </location>
</feature>
<evidence type="ECO:0000256" key="7">
    <source>
        <dbReference type="SAM" id="MobiDB-lite"/>
    </source>
</evidence>
<dbReference type="SMART" id="SM00387">
    <property type="entry name" value="HATPase_c"/>
    <property type="match status" value="1"/>
</dbReference>
<dbReference type="Gene3D" id="3.40.50.2300">
    <property type="match status" value="1"/>
</dbReference>
<protein>
    <recommendedName>
        <fullName evidence="2">histidine kinase</fullName>
        <ecNumber evidence="2">2.7.13.3</ecNumber>
    </recommendedName>
</protein>
<feature type="compositionally biased region" description="Basic and acidic residues" evidence="7">
    <location>
        <begin position="87"/>
        <end position="97"/>
    </location>
</feature>
<feature type="region of interest" description="Disordered" evidence="7">
    <location>
        <begin position="1384"/>
        <end position="1425"/>
    </location>
</feature>
<feature type="compositionally biased region" description="Basic and acidic residues" evidence="7">
    <location>
        <begin position="1389"/>
        <end position="1406"/>
    </location>
</feature>
<dbReference type="SMART" id="SM00388">
    <property type="entry name" value="HisKA"/>
    <property type="match status" value="1"/>
</dbReference>
<dbReference type="InterPro" id="IPR003018">
    <property type="entry name" value="GAF"/>
</dbReference>
<dbReference type="Gene3D" id="3.30.565.10">
    <property type="entry name" value="Histidine kinase-like ATPase, C-terminal domain"/>
    <property type="match status" value="1"/>
</dbReference>
<dbReference type="SUPFAM" id="SSF47384">
    <property type="entry name" value="Homodimeric domain of signal transducing histidine kinase"/>
    <property type="match status" value="1"/>
</dbReference>
<dbReference type="SMART" id="SM00448">
    <property type="entry name" value="REC"/>
    <property type="match status" value="1"/>
</dbReference>
<dbReference type="GO" id="GO:0005886">
    <property type="term" value="C:plasma membrane"/>
    <property type="evidence" value="ECO:0007669"/>
    <property type="project" value="TreeGrafter"/>
</dbReference>
<dbReference type="CDD" id="cd00082">
    <property type="entry name" value="HisKA"/>
    <property type="match status" value="1"/>
</dbReference>
<proteinExistence type="predicted"/>
<dbReference type="InterPro" id="IPR029016">
    <property type="entry name" value="GAF-like_dom_sf"/>
</dbReference>
<dbReference type="PROSITE" id="PS50109">
    <property type="entry name" value="HIS_KIN"/>
    <property type="match status" value="1"/>
</dbReference>